<accession>A0A9D1LK51</accession>
<organism evidence="4 5">
    <name type="scientific">Candidatus Ventrousia excrementavium</name>
    <dbReference type="NCBI Taxonomy" id="2840961"/>
    <lineage>
        <taxon>Bacteria</taxon>
        <taxon>Bacillati</taxon>
        <taxon>Bacillota</taxon>
        <taxon>Clostridia</taxon>
        <taxon>Eubacteriales</taxon>
        <taxon>Clostridiaceae</taxon>
        <taxon>Clostridiaceae incertae sedis</taxon>
        <taxon>Candidatus Ventrousia</taxon>
    </lineage>
</organism>
<dbReference type="AlphaFoldDB" id="A0A9D1LK51"/>
<sequence length="622" mass="67561">MHNIWAFALQTLAASATAAALLALKALFRRHFSPRWQYGMWAVLAAALLLPARGGGLLFPTLGLHLETLKTAVESSLHSVYSAPYDVTQIGLPIPLPPSQAPGSVTDWLFVLYMVGVVFSLFVSAASYMRLRVSLRQAVPAGPQQLAQVEQVCTLYGLRPCTRTVISARTPTAFICGFVRPILVLPAGGTDDKVILHELLHRKYGDVLSGMVICVLRCLHWCNPLIRYALRRAQADCEALCDQRVLEKLEGEDLREYGRILLSMADSRFSRTPGTSSIANGGRNIRARIESIARFRLYPRDMRLVSGCIAVVMLFSCAGWLQTPLRAWYDYEASVSIAERMTFARLHRAESARDAFFLYAAALERTDGCILARVTPLSSHSELAAQLSASGGTLPIDDPPFGHCALYSLREESDSASALLVFESGHCYSLRADKLSDGWIVECPDQWVQNIEAFGFFSANELPPLETFSAGTALFDAEVTAQYVIVADAPEASESSALYDPTLYENGLAEYTFRIGHGLRFRWKGSEAAEISGALEAFAGSPPSGDLPDPWLPDETVSSSSSGSSAFSSLFQPGELRDLGGSGGSGPAEDWQPPALPDGYVLSVYRSGELLDTVLLLPGGES</sequence>
<dbReference type="InterPro" id="IPR008756">
    <property type="entry name" value="Peptidase_M56"/>
</dbReference>
<evidence type="ECO:0000256" key="2">
    <source>
        <dbReference type="SAM" id="Phobius"/>
    </source>
</evidence>
<evidence type="ECO:0000259" key="3">
    <source>
        <dbReference type="Pfam" id="PF05569"/>
    </source>
</evidence>
<dbReference type="Pfam" id="PF05569">
    <property type="entry name" value="Peptidase_M56"/>
    <property type="match status" value="1"/>
</dbReference>
<feature type="region of interest" description="Disordered" evidence="1">
    <location>
        <begin position="542"/>
        <end position="594"/>
    </location>
</feature>
<gene>
    <name evidence="4" type="ORF">IAB67_00415</name>
</gene>
<protein>
    <submittedName>
        <fullName evidence="4">M56 family metallopeptidase</fullName>
    </submittedName>
</protein>
<name>A0A9D1LK51_9CLOT</name>
<feature type="transmembrane region" description="Helical" evidence="2">
    <location>
        <begin position="108"/>
        <end position="128"/>
    </location>
</feature>
<keyword evidence="2" id="KW-1133">Transmembrane helix</keyword>
<feature type="transmembrane region" description="Helical" evidence="2">
    <location>
        <begin position="304"/>
        <end position="321"/>
    </location>
</feature>
<feature type="transmembrane region" description="Helical" evidence="2">
    <location>
        <begin position="40"/>
        <end position="59"/>
    </location>
</feature>
<feature type="transmembrane region" description="Helical" evidence="2">
    <location>
        <begin position="6"/>
        <end position="28"/>
    </location>
</feature>
<evidence type="ECO:0000256" key="1">
    <source>
        <dbReference type="SAM" id="MobiDB-lite"/>
    </source>
</evidence>
<proteinExistence type="predicted"/>
<dbReference type="EMBL" id="DVMR01000008">
    <property type="protein sequence ID" value="HIU42744.1"/>
    <property type="molecule type" value="Genomic_DNA"/>
</dbReference>
<dbReference type="InterPro" id="IPR052173">
    <property type="entry name" value="Beta-lactam_resp_regulator"/>
</dbReference>
<feature type="compositionally biased region" description="Low complexity" evidence="1">
    <location>
        <begin position="558"/>
        <end position="569"/>
    </location>
</feature>
<keyword evidence="2" id="KW-0472">Membrane</keyword>
<evidence type="ECO:0000313" key="4">
    <source>
        <dbReference type="EMBL" id="HIU42744.1"/>
    </source>
</evidence>
<comment type="caution">
    <text evidence="4">The sequence shown here is derived from an EMBL/GenBank/DDBJ whole genome shotgun (WGS) entry which is preliminary data.</text>
</comment>
<dbReference type="PANTHER" id="PTHR34978:SF3">
    <property type="entry name" value="SLR0241 PROTEIN"/>
    <property type="match status" value="1"/>
</dbReference>
<dbReference type="CDD" id="cd07341">
    <property type="entry name" value="M56_BlaR1_MecR1_like"/>
    <property type="match status" value="1"/>
</dbReference>
<dbReference type="Proteomes" id="UP000824073">
    <property type="component" value="Unassembled WGS sequence"/>
</dbReference>
<evidence type="ECO:0000313" key="5">
    <source>
        <dbReference type="Proteomes" id="UP000824073"/>
    </source>
</evidence>
<feature type="domain" description="Peptidase M56" evidence="3">
    <location>
        <begin position="9"/>
        <end position="292"/>
    </location>
</feature>
<dbReference type="PANTHER" id="PTHR34978">
    <property type="entry name" value="POSSIBLE SENSOR-TRANSDUCER PROTEIN BLAR"/>
    <property type="match status" value="1"/>
</dbReference>
<reference evidence="4" key="2">
    <citation type="journal article" date="2021" name="PeerJ">
        <title>Extensive microbial diversity within the chicken gut microbiome revealed by metagenomics and culture.</title>
        <authorList>
            <person name="Gilroy R."/>
            <person name="Ravi A."/>
            <person name="Getino M."/>
            <person name="Pursley I."/>
            <person name="Horton D.L."/>
            <person name="Alikhan N.F."/>
            <person name="Baker D."/>
            <person name="Gharbi K."/>
            <person name="Hall N."/>
            <person name="Watson M."/>
            <person name="Adriaenssens E.M."/>
            <person name="Foster-Nyarko E."/>
            <person name="Jarju S."/>
            <person name="Secka A."/>
            <person name="Antonio M."/>
            <person name="Oren A."/>
            <person name="Chaudhuri R.R."/>
            <person name="La Ragione R."/>
            <person name="Hildebrand F."/>
            <person name="Pallen M.J."/>
        </authorList>
    </citation>
    <scope>NUCLEOTIDE SEQUENCE</scope>
    <source>
        <strain evidence="4">CHK191-8634</strain>
    </source>
</reference>
<keyword evidence="2" id="KW-0812">Transmembrane</keyword>
<reference evidence="4" key="1">
    <citation type="submission" date="2020-10" db="EMBL/GenBank/DDBJ databases">
        <authorList>
            <person name="Gilroy R."/>
        </authorList>
    </citation>
    <scope>NUCLEOTIDE SEQUENCE</scope>
    <source>
        <strain evidence="4">CHK191-8634</strain>
    </source>
</reference>